<proteinExistence type="predicted"/>
<feature type="transmembrane region" description="Helical" evidence="6">
    <location>
        <begin position="234"/>
        <end position="254"/>
    </location>
</feature>
<evidence type="ECO:0000256" key="3">
    <source>
        <dbReference type="ARBA" id="ARBA00022692"/>
    </source>
</evidence>
<dbReference type="InterPro" id="IPR003339">
    <property type="entry name" value="ABC/ECF_trnsptr_transmembrane"/>
</dbReference>
<dbReference type="AlphaFoldDB" id="G0EHE4"/>
<keyword evidence="8" id="KW-1185">Reference proteome</keyword>
<evidence type="ECO:0000256" key="5">
    <source>
        <dbReference type="ARBA" id="ARBA00023136"/>
    </source>
</evidence>
<dbReference type="GeneID" id="11139113"/>
<dbReference type="InParanoid" id="G0EHE4"/>
<name>G0EHE4_PYRF1</name>
<dbReference type="EMBL" id="CP002838">
    <property type="protein sequence ID" value="AEM38519.1"/>
    <property type="molecule type" value="Genomic_DNA"/>
</dbReference>
<protein>
    <submittedName>
        <fullName evidence="7">Cobalt transport protein</fullName>
    </submittedName>
</protein>
<evidence type="ECO:0000256" key="4">
    <source>
        <dbReference type="ARBA" id="ARBA00022989"/>
    </source>
</evidence>
<feature type="transmembrane region" description="Helical" evidence="6">
    <location>
        <begin position="146"/>
        <end position="166"/>
    </location>
</feature>
<keyword evidence="5 6" id="KW-0472">Membrane</keyword>
<dbReference type="PANTHER" id="PTHR34857:SF2">
    <property type="entry name" value="SLL0384 PROTEIN"/>
    <property type="match status" value="1"/>
</dbReference>
<evidence type="ECO:0000313" key="8">
    <source>
        <dbReference type="Proteomes" id="UP000001037"/>
    </source>
</evidence>
<comment type="subcellular location">
    <subcellularLocation>
        <location evidence="1">Membrane</location>
        <topology evidence="1">Multi-pass membrane protein</topology>
    </subcellularLocation>
</comment>
<keyword evidence="2" id="KW-1003">Cell membrane</keyword>
<reference evidence="7 8" key="1">
    <citation type="journal article" date="2011" name="Stand. Genomic Sci.">
        <title>Complete genome sequence of the hyperthermophilic chemolithoautotroph Pyrolobus fumarii type strain (1A).</title>
        <authorList>
            <person name="Anderson I."/>
            <person name="Goker M."/>
            <person name="Nolan M."/>
            <person name="Lucas S."/>
            <person name="Hammon N."/>
            <person name="Deshpande S."/>
            <person name="Cheng J.F."/>
            <person name="Tapia R."/>
            <person name="Han C."/>
            <person name="Goodwin L."/>
            <person name="Pitluck S."/>
            <person name="Huntemann M."/>
            <person name="Liolios K."/>
            <person name="Ivanova N."/>
            <person name="Pagani I."/>
            <person name="Mavromatis K."/>
            <person name="Ovchinikova G."/>
            <person name="Pati A."/>
            <person name="Chen A."/>
            <person name="Palaniappan K."/>
            <person name="Land M."/>
            <person name="Hauser L."/>
            <person name="Brambilla E.M."/>
            <person name="Huber H."/>
            <person name="Yasawong M."/>
            <person name="Rohde M."/>
            <person name="Spring S."/>
            <person name="Abt B."/>
            <person name="Sikorski J."/>
            <person name="Wirth R."/>
            <person name="Detter J.C."/>
            <person name="Woyke T."/>
            <person name="Bristow J."/>
            <person name="Eisen J.A."/>
            <person name="Markowitz V."/>
            <person name="Hugenholtz P."/>
            <person name="Kyrpides N.C."/>
            <person name="Klenk H.P."/>
            <person name="Lapidus A."/>
        </authorList>
    </citation>
    <scope>NUCLEOTIDE SEQUENCE [LARGE SCALE GENOMIC DNA]</scope>
    <source>
        <strain evidence="8">DSM 11204 / 1A</strain>
    </source>
</reference>
<feature type="transmembrane region" description="Helical" evidence="6">
    <location>
        <begin position="37"/>
        <end position="64"/>
    </location>
</feature>
<accession>G0EHE4</accession>
<keyword evidence="3 6" id="KW-0812">Transmembrane</keyword>
<dbReference type="HOGENOM" id="CLU_1088272_0_0_2"/>
<dbReference type="InterPro" id="IPR051611">
    <property type="entry name" value="ECF_transporter_component"/>
</dbReference>
<sequence length="255" mass="26964">MDGVLERLAAEARDAAARLTAWRRTCANPVFHTILGLAAASALAFTSSMVTIVLFPFSLLLLLAAACKAGKPDKRLLHALVYPLAVSAVAAAPLLLSNRVGDASLLVFRVVAPAVFMALLVWSVGWMSLVEGLGRLGVPRQLTESLALLSFLVPRFAGQMLALLAARRARHLGSPGYREWWRLQATALGELLIRAMDSAHRLALAIEARTLASGNGAWGERSGCGARTGGGHPWLIYAASLLVIAASVAGYALGY</sequence>
<feature type="transmembrane region" description="Helical" evidence="6">
    <location>
        <begin position="76"/>
        <end position="97"/>
    </location>
</feature>
<dbReference type="Proteomes" id="UP000001037">
    <property type="component" value="Chromosome"/>
</dbReference>
<dbReference type="PANTHER" id="PTHR34857">
    <property type="entry name" value="SLL0384 PROTEIN"/>
    <property type="match status" value="1"/>
</dbReference>
<keyword evidence="4 6" id="KW-1133">Transmembrane helix</keyword>
<feature type="transmembrane region" description="Helical" evidence="6">
    <location>
        <begin position="103"/>
        <end position="125"/>
    </location>
</feature>
<evidence type="ECO:0000256" key="1">
    <source>
        <dbReference type="ARBA" id="ARBA00004141"/>
    </source>
</evidence>
<evidence type="ECO:0000256" key="2">
    <source>
        <dbReference type="ARBA" id="ARBA00022475"/>
    </source>
</evidence>
<dbReference type="STRING" id="694429.Pyrfu_0650"/>
<gene>
    <name evidence="7" type="ordered locus">Pyrfu_0650</name>
</gene>
<dbReference type="RefSeq" id="WP_014026196.1">
    <property type="nucleotide sequence ID" value="NC_015931.1"/>
</dbReference>
<evidence type="ECO:0000256" key="6">
    <source>
        <dbReference type="SAM" id="Phobius"/>
    </source>
</evidence>
<dbReference type="eggNOG" id="arCOG02250">
    <property type="taxonomic scope" value="Archaea"/>
</dbReference>
<organism evidence="7 8">
    <name type="scientific">Pyrolobus fumarii (strain DSM 11204 / 1A)</name>
    <dbReference type="NCBI Taxonomy" id="694429"/>
    <lineage>
        <taxon>Archaea</taxon>
        <taxon>Thermoproteota</taxon>
        <taxon>Thermoprotei</taxon>
        <taxon>Desulfurococcales</taxon>
        <taxon>Pyrodictiaceae</taxon>
        <taxon>Pyrolobus</taxon>
    </lineage>
</organism>
<dbReference type="Pfam" id="PF02361">
    <property type="entry name" value="CbiQ"/>
    <property type="match status" value="1"/>
</dbReference>
<evidence type="ECO:0000313" key="7">
    <source>
        <dbReference type="EMBL" id="AEM38519.1"/>
    </source>
</evidence>
<dbReference type="KEGG" id="pfm:Pyrfu_0650"/>
<dbReference type="GO" id="GO:0005886">
    <property type="term" value="C:plasma membrane"/>
    <property type="evidence" value="ECO:0007669"/>
    <property type="project" value="UniProtKB-ARBA"/>
</dbReference>